<dbReference type="AlphaFoldDB" id="A0A7S6VT15"/>
<evidence type="ECO:0000256" key="4">
    <source>
        <dbReference type="ARBA" id="ARBA00022989"/>
    </source>
</evidence>
<reference evidence="8 9" key="1">
    <citation type="submission" date="2020-02" db="EMBL/GenBank/DDBJ databases">
        <title>Tigecycline-resistant Acinetobacter species from pigs and migratory birds.</title>
        <authorList>
            <person name="Chen C."/>
            <person name="Sun J."/>
            <person name="Liao X.-P."/>
            <person name="Liu Y.-H."/>
        </authorList>
    </citation>
    <scope>NUCLEOTIDE SEQUENCE [LARGE SCALE GENOMIC DNA]</scope>
    <source>
        <strain evidence="8 9">C15_T</strain>
        <plasmid evidence="8 9">pC15-2</plasmid>
    </source>
</reference>
<feature type="transmembrane region" description="Helical" evidence="6">
    <location>
        <begin position="39"/>
        <end position="59"/>
    </location>
</feature>
<feature type="transmembrane region" description="Helical" evidence="6">
    <location>
        <begin position="149"/>
        <end position="165"/>
    </location>
</feature>
<evidence type="ECO:0000313" key="9">
    <source>
        <dbReference type="Proteomes" id="UP000593812"/>
    </source>
</evidence>
<feature type="transmembrane region" description="Helical" evidence="6">
    <location>
        <begin position="239"/>
        <end position="257"/>
    </location>
</feature>
<evidence type="ECO:0000256" key="6">
    <source>
        <dbReference type="SAM" id="Phobius"/>
    </source>
</evidence>
<dbReference type="Pfam" id="PF00892">
    <property type="entry name" value="EamA"/>
    <property type="match status" value="2"/>
</dbReference>
<proteinExistence type="predicted"/>
<gene>
    <name evidence="8" type="ORF">G0027_16285</name>
</gene>
<evidence type="ECO:0000313" key="8">
    <source>
        <dbReference type="EMBL" id="QOW44364.1"/>
    </source>
</evidence>
<name>A0A7S6VT15_9GAMM</name>
<geneLocation type="plasmid" evidence="8 9">
    <name>pC15-2</name>
</geneLocation>
<keyword evidence="4 6" id="KW-1133">Transmembrane helix</keyword>
<sequence length="316" mass="35153">MCNILHYKQDGCNNSAVYFTLDFVMSLIHVLKERLPPEIVLIFITMIWGGTFLAVHYVLNYTTPIFFVGCRFLVAAMILLIFTFKYLKKISKDDVIAGISIGAVLALSYGLQTIGLKTITSSESAFLTALYIPLVPILIWIFYRKLPNIFIWIGIFFSFIGLILLTGNDFRGVNFNLGQIFTLLSALGIALEIILISKFAGRVDLKNVTIIQLVVASIFCFFIMPFAGETEIPNISWQLVVVTLSLGFASTLIQFAMNWAQRTVDPSRAAIIYSGEPVWAAIFGRLAGERLPFLALIGGLCVILGILISEIKTKKK</sequence>
<feature type="domain" description="EamA" evidence="7">
    <location>
        <begin position="177"/>
        <end position="308"/>
    </location>
</feature>
<dbReference type="Proteomes" id="UP000593812">
    <property type="component" value="Plasmid pC15-2"/>
</dbReference>
<evidence type="ECO:0000256" key="5">
    <source>
        <dbReference type="ARBA" id="ARBA00023136"/>
    </source>
</evidence>
<feature type="transmembrane region" description="Helical" evidence="6">
    <location>
        <begin position="177"/>
        <end position="196"/>
    </location>
</feature>
<dbReference type="SUPFAM" id="SSF103481">
    <property type="entry name" value="Multidrug resistance efflux transporter EmrE"/>
    <property type="match status" value="2"/>
</dbReference>
<feature type="transmembrane region" description="Helical" evidence="6">
    <location>
        <begin position="124"/>
        <end position="142"/>
    </location>
</feature>
<protein>
    <submittedName>
        <fullName evidence="8">DMT family transporter</fullName>
    </submittedName>
</protein>
<keyword evidence="8" id="KW-0614">Plasmid</keyword>
<evidence type="ECO:0000259" key="7">
    <source>
        <dbReference type="Pfam" id="PF00892"/>
    </source>
</evidence>
<dbReference type="GO" id="GO:0005886">
    <property type="term" value="C:plasma membrane"/>
    <property type="evidence" value="ECO:0007669"/>
    <property type="project" value="UniProtKB-SubCell"/>
</dbReference>
<accession>A0A7S6VT15</accession>
<evidence type="ECO:0000256" key="3">
    <source>
        <dbReference type="ARBA" id="ARBA00022692"/>
    </source>
</evidence>
<dbReference type="InterPro" id="IPR051258">
    <property type="entry name" value="Diverse_Substrate_Transporter"/>
</dbReference>
<evidence type="ECO:0000256" key="2">
    <source>
        <dbReference type="ARBA" id="ARBA00022475"/>
    </source>
</evidence>
<dbReference type="PANTHER" id="PTHR42920:SF5">
    <property type="entry name" value="EAMA DOMAIN-CONTAINING PROTEIN"/>
    <property type="match status" value="1"/>
</dbReference>
<comment type="subcellular location">
    <subcellularLocation>
        <location evidence="1">Cell membrane</location>
        <topology evidence="1">Multi-pass membrane protein</topology>
    </subcellularLocation>
</comment>
<evidence type="ECO:0000256" key="1">
    <source>
        <dbReference type="ARBA" id="ARBA00004651"/>
    </source>
</evidence>
<feature type="transmembrane region" description="Helical" evidence="6">
    <location>
        <begin position="65"/>
        <end position="83"/>
    </location>
</feature>
<feature type="transmembrane region" description="Helical" evidence="6">
    <location>
        <begin position="293"/>
        <end position="311"/>
    </location>
</feature>
<keyword evidence="3 6" id="KW-0812">Transmembrane</keyword>
<feature type="domain" description="EamA" evidence="7">
    <location>
        <begin position="39"/>
        <end position="166"/>
    </location>
</feature>
<organism evidence="8 9">
    <name type="scientific">Acinetobacter indicus</name>
    <dbReference type="NCBI Taxonomy" id="756892"/>
    <lineage>
        <taxon>Bacteria</taxon>
        <taxon>Pseudomonadati</taxon>
        <taxon>Pseudomonadota</taxon>
        <taxon>Gammaproteobacteria</taxon>
        <taxon>Moraxellales</taxon>
        <taxon>Moraxellaceae</taxon>
        <taxon>Acinetobacter</taxon>
    </lineage>
</organism>
<feature type="transmembrane region" description="Helical" evidence="6">
    <location>
        <begin position="95"/>
        <end position="112"/>
    </location>
</feature>
<keyword evidence="5 6" id="KW-0472">Membrane</keyword>
<dbReference type="InterPro" id="IPR037185">
    <property type="entry name" value="EmrE-like"/>
</dbReference>
<dbReference type="EMBL" id="CP048656">
    <property type="protein sequence ID" value="QOW44364.1"/>
    <property type="molecule type" value="Genomic_DNA"/>
</dbReference>
<dbReference type="InterPro" id="IPR000620">
    <property type="entry name" value="EamA_dom"/>
</dbReference>
<dbReference type="PANTHER" id="PTHR42920">
    <property type="entry name" value="OS03G0707200 PROTEIN-RELATED"/>
    <property type="match status" value="1"/>
</dbReference>
<keyword evidence="2" id="KW-1003">Cell membrane</keyword>
<feature type="transmembrane region" description="Helical" evidence="6">
    <location>
        <begin position="208"/>
        <end position="227"/>
    </location>
</feature>